<proteinExistence type="predicted"/>
<keyword evidence="1 2" id="KW-0175">Coiled coil</keyword>
<dbReference type="EMBL" id="VCEB01000003">
    <property type="protein sequence ID" value="KAB0381133.1"/>
    <property type="molecule type" value="Genomic_DNA"/>
</dbReference>
<evidence type="ECO:0000256" key="3">
    <source>
        <dbReference type="SAM" id="MobiDB-lite"/>
    </source>
</evidence>
<comment type="caution">
    <text evidence="5">The sequence shown here is derived from an EMBL/GenBank/DDBJ whole genome shotgun (WGS) entry which is preliminary data.</text>
</comment>
<dbReference type="Pfam" id="PF15739">
    <property type="entry name" value="TSNAXIP1_N"/>
    <property type="match status" value="1"/>
</dbReference>
<evidence type="ECO:0000259" key="4">
    <source>
        <dbReference type="Pfam" id="PF15739"/>
    </source>
</evidence>
<organism evidence="5 6">
    <name type="scientific">Muntiacus reevesi</name>
    <name type="common">Reeves' muntjac</name>
    <name type="synonym">Cervus reevesi</name>
    <dbReference type="NCBI Taxonomy" id="9886"/>
    <lineage>
        <taxon>Eukaryota</taxon>
        <taxon>Metazoa</taxon>
        <taxon>Chordata</taxon>
        <taxon>Craniata</taxon>
        <taxon>Vertebrata</taxon>
        <taxon>Euteleostomi</taxon>
        <taxon>Mammalia</taxon>
        <taxon>Eutheria</taxon>
        <taxon>Laurasiatheria</taxon>
        <taxon>Artiodactyla</taxon>
        <taxon>Ruminantia</taxon>
        <taxon>Pecora</taxon>
        <taxon>Cervidae</taxon>
        <taxon>Muntiacinae</taxon>
        <taxon>Muntiacus</taxon>
    </lineage>
</organism>
<feature type="domain" description="Translin-associated factor X-interacting protein 1 N-terminal" evidence="4">
    <location>
        <begin position="223"/>
        <end position="333"/>
    </location>
</feature>
<dbReference type="InterPro" id="IPR032755">
    <property type="entry name" value="TSNAXIP1_N"/>
</dbReference>
<protein>
    <recommendedName>
        <fullName evidence="4">Translin-associated factor X-interacting protein 1 N-terminal domain-containing protein</fullName>
    </recommendedName>
</protein>
<evidence type="ECO:0000313" key="6">
    <source>
        <dbReference type="Proteomes" id="UP000326062"/>
    </source>
</evidence>
<evidence type="ECO:0000256" key="2">
    <source>
        <dbReference type="SAM" id="Coils"/>
    </source>
</evidence>
<feature type="region of interest" description="Disordered" evidence="3">
    <location>
        <begin position="117"/>
        <end position="146"/>
    </location>
</feature>
<reference evidence="5 6" key="1">
    <citation type="submission" date="2019-06" db="EMBL/GenBank/DDBJ databases">
        <title>Discovery of a novel chromosome fission-fusion reversal in muntjac.</title>
        <authorList>
            <person name="Mudd A.B."/>
            <person name="Bredeson J.V."/>
            <person name="Baum R."/>
            <person name="Hockemeyer D."/>
            <person name="Rokhsar D.S."/>
        </authorList>
    </citation>
    <scope>NUCLEOTIDE SEQUENCE [LARGE SCALE GENOMIC DNA]</scope>
    <source>
        <strain evidence="5">UCam_UCB_Mr</strain>
        <tissue evidence="5">Fibroblast cell line</tissue>
    </source>
</reference>
<evidence type="ECO:0000256" key="1">
    <source>
        <dbReference type="ARBA" id="ARBA00023054"/>
    </source>
</evidence>
<feature type="coiled-coil region" evidence="2">
    <location>
        <begin position="308"/>
        <end position="349"/>
    </location>
</feature>
<feature type="compositionally biased region" description="Basic and acidic residues" evidence="3">
    <location>
        <begin position="123"/>
        <end position="146"/>
    </location>
</feature>
<accession>A0A5J5MLL9</accession>
<sequence>MEGEIYLRWKHCETPGVKTLCNLRTLLNQLQKAHRDDIYLYMSGHLNPKKLYRPPETILRHWPNANRPRAATVFGAERLSDEVKKMKDALARFTISTAVGPSDAENTPLFRYLNPPAQASHASQEDVSPKVGLREEGSPERPKRGELRLPDMKVLKYKEVRSSRECVTSPPGRDEFQYVSSHLAGITKADRYRQFLSFQKQVLAKQDLLVRGFTGSQAARCHEEKLEQELQKICVCDPEEFNRLQVFGEVFEDICNSSLIFGDILKEIKEEYELYMLLLLKNHPTEQYKSLLAEVQSLQKGKVKTADVQQAREELRALVTAIKAALDHNDRLRNELEQERVLLEAARNRAESPERKVVKEENLTLLEKVGKKRCEVLHKWDEIQALERVMKTAFVHTGILQITESKIKSLETEVAKLGFSLILLGPKVLIISVEPQTQKNFFLNFTVYNHSKNMWNATTLELP</sequence>
<name>A0A5J5MLL9_MUNRE</name>
<keyword evidence="6" id="KW-1185">Reference proteome</keyword>
<dbReference type="PANTHER" id="PTHR34916:SF1">
    <property type="entry name" value="GI:13385330"/>
    <property type="match status" value="1"/>
</dbReference>
<evidence type="ECO:0000313" key="5">
    <source>
        <dbReference type="EMBL" id="KAB0381133.1"/>
    </source>
</evidence>
<gene>
    <name evidence="5" type="ORF">FD755_008917</name>
</gene>
<dbReference type="Proteomes" id="UP000326062">
    <property type="component" value="Chromosome 3"/>
</dbReference>
<dbReference type="PANTHER" id="PTHR34916">
    <property type="entry name" value="GI:13385330"/>
    <property type="match status" value="1"/>
</dbReference>
<dbReference type="AlphaFoldDB" id="A0A5J5MLL9"/>